<protein>
    <recommendedName>
        <fullName evidence="1">PPM-type phosphatase domain-containing protein</fullName>
    </recommendedName>
</protein>
<proteinExistence type="predicted"/>
<evidence type="ECO:0000259" key="1">
    <source>
        <dbReference type="Pfam" id="PF13672"/>
    </source>
</evidence>
<evidence type="ECO:0000313" key="3">
    <source>
        <dbReference type="Proteomes" id="UP000178574"/>
    </source>
</evidence>
<dbReference type="Proteomes" id="UP000178574">
    <property type="component" value="Unassembled WGS sequence"/>
</dbReference>
<dbReference type="Gene3D" id="3.60.40.10">
    <property type="entry name" value="PPM-type phosphatase domain"/>
    <property type="match status" value="1"/>
</dbReference>
<sequence>MIIDDFEVAAGSIIGREHLRPFGWKNNQDSFAIESVSYALALVVTDGCGSEAKSETGAHIGARLVAHAMIHAAASALSTRDYPWAEETAFRTEVREIVLREIKRIASAMGEDLRQMIFDHFLFTVNAVLVTRWMTMMMSIGDGVAYLNGAALALGQFESNAPPYLGYTALKPEGDFDPANAFKVNAFIPTAEVRSILIGTDGVDYLIAAEHETLPGKSDFVGPISQFWEEDRYFANPDMVRRRLALIQNEHLAVDWRERAIHRAPGKLPDDTTLVAIRRKPKR</sequence>
<gene>
    <name evidence="2" type="ORF">A2847_01010</name>
</gene>
<name>A0A1G2KAB4_9BACT</name>
<dbReference type="Pfam" id="PF13672">
    <property type="entry name" value="PP2C_2"/>
    <property type="match status" value="1"/>
</dbReference>
<dbReference type="EMBL" id="MHQD01000014">
    <property type="protein sequence ID" value="OGZ96376.1"/>
    <property type="molecule type" value="Genomic_DNA"/>
</dbReference>
<evidence type="ECO:0000313" key="2">
    <source>
        <dbReference type="EMBL" id="OGZ96376.1"/>
    </source>
</evidence>
<feature type="domain" description="PPM-type phosphatase" evidence="1">
    <location>
        <begin position="25"/>
        <end position="228"/>
    </location>
</feature>
<dbReference type="SUPFAM" id="SSF81606">
    <property type="entry name" value="PP2C-like"/>
    <property type="match status" value="1"/>
</dbReference>
<accession>A0A1G2KAB4</accession>
<dbReference type="AlphaFoldDB" id="A0A1G2KAB4"/>
<reference evidence="2 3" key="1">
    <citation type="journal article" date="2016" name="Nat. Commun.">
        <title>Thousands of microbial genomes shed light on interconnected biogeochemical processes in an aquifer system.</title>
        <authorList>
            <person name="Anantharaman K."/>
            <person name="Brown C.T."/>
            <person name="Hug L.A."/>
            <person name="Sharon I."/>
            <person name="Castelle C.J."/>
            <person name="Probst A.J."/>
            <person name="Thomas B.C."/>
            <person name="Singh A."/>
            <person name="Wilkins M.J."/>
            <person name="Karaoz U."/>
            <person name="Brodie E.L."/>
            <person name="Williams K.H."/>
            <person name="Hubbard S.S."/>
            <person name="Banfield J.F."/>
        </authorList>
    </citation>
    <scope>NUCLEOTIDE SEQUENCE [LARGE SCALE GENOMIC DNA]</scope>
</reference>
<dbReference type="InterPro" id="IPR001932">
    <property type="entry name" value="PPM-type_phosphatase-like_dom"/>
</dbReference>
<comment type="caution">
    <text evidence="2">The sequence shown here is derived from an EMBL/GenBank/DDBJ whole genome shotgun (WGS) entry which is preliminary data.</text>
</comment>
<dbReference type="InterPro" id="IPR036457">
    <property type="entry name" value="PPM-type-like_dom_sf"/>
</dbReference>
<organism evidence="2 3">
    <name type="scientific">Candidatus Sungbacteria bacterium RIFCSPHIGHO2_01_FULL_50_25</name>
    <dbReference type="NCBI Taxonomy" id="1802265"/>
    <lineage>
        <taxon>Bacteria</taxon>
        <taxon>Candidatus Sungiibacteriota</taxon>
    </lineage>
</organism>